<dbReference type="CDD" id="cd01894">
    <property type="entry name" value="EngA1"/>
    <property type="match status" value="1"/>
</dbReference>
<comment type="caution">
    <text evidence="13">The sequence shown here is derived from an EMBL/GenBank/DDBJ whole genome shotgun (WGS) entry which is preliminary data.</text>
</comment>
<dbReference type="InterPro" id="IPR005225">
    <property type="entry name" value="Small_GTP-bd"/>
</dbReference>
<evidence type="ECO:0000313" key="14">
    <source>
        <dbReference type="Proteomes" id="UP000886808"/>
    </source>
</evidence>
<organism evidence="13 14">
    <name type="scientific">Candidatus Butyricicoccus avistercoris</name>
    <dbReference type="NCBI Taxonomy" id="2838518"/>
    <lineage>
        <taxon>Bacteria</taxon>
        <taxon>Bacillati</taxon>
        <taxon>Bacillota</taxon>
        <taxon>Clostridia</taxon>
        <taxon>Eubacteriales</taxon>
        <taxon>Butyricicoccaceae</taxon>
        <taxon>Butyricicoccus</taxon>
    </lineage>
</organism>
<dbReference type="Gene3D" id="3.30.300.20">
    <property type="match status" value="1"/>
</dbReference>
<keyword evidence="4 11" id="KW-0677">Repeat</keyword>
<dbReference type="EMBL" id="DXIE01000043">
    <property type="protein sequence ID" value="HIV62643.1"/>
    <property type="molecule type" value="Genomic_DNA"/>
</dbReference>
<comment type="function">
    <text evidence="8 9 11">GTPase that plays an essential role in the late steps of ribosome biogenesis.</text>
</comment>
<evidence type="ECO:0000256" key="10">
    <source>
        <dbReference type="PROSITE-ProRule" id="PRU01049"/>
    </source>
</evidence>
<dbReference type="CDD" id="cd01895">
    <property type="entry name" value="EngA2"/>
    <property type="match status" value="1"/>
</dbReference>
<feature type="binding site" evidence="9">
    <location>
        <begin position="231"/>
        <end position="235"/>
    </location>
    <ligand>
        <name>GTP</name>
        <dbReference type="ChEBI" id="CHEBI:37565"/>
        <label>2</label>
    </ligand>
</feature>
<dbReference type="NCBIfam" id="TIGR00231">
    <property type="entry name" value="small_GTP"/>
    <property type="match status" value="2"/>
</dbReference>
<comment type="subunit">
    <text evidence="9">Associates with the 50S ribosomal subunit.</text>
</comment>
<keyword evidence="3 9" id="KW-0690">Ribosome biogenesis</keyword>
<dbReference type="InterPro" id="IPR016484">
    <property type="entry name" value="GTPase_Der"/>
</dbReference>
<dbReference type="HAMAP" id="MF_00195">
    <property type="entry name" value="GTPase_Der"/>
    <property type="match status" value="1"/>
</dbReference>
<keyword evidence="5 9" id="KW-0547">Nucleotide-binding</keyword>
<sequence>MSKPIVAIVGRPNVGKSQLFNRLAGKRLSIVEDTPGVTRDRLYADSEWRGRSFSVIDTGGIEPRNDNEILKFMRYQAEAAIHHADVIIFITDLRTGVTASDEEVASMLQRSGKPIVLAVNKCDKPGAPDPNIFEFYNLGLGEPYGISALHGYGTGDMLDAVYEHFSEESENDEDDDRIRIALIGKPNVGKSSLLNRVLGEERVIVSNVAGTTRDSVDADIENEYGKFTFIDTAGIRKKSKIEEKIEKFSVMRSLMSVERADVCVIMIDAQEGVTEQDTKVAGEAHNAGKACIIVVNKWDTVEKDGSTMKEYTLRVREGLAYMPYAPVLFISAKTGQRLDKLYSLIAEVYEQNHKRIPTGQLNSILAEATSRVQPPTDKGRRLKIYYVTQAGVTPPTFIFFCNDAKLFHFSYQRYLENQIREVFSLTGTPVRIVVRQRGDKEM</sequence>
<evidence type="ECO:0000256" key="4">
    <source>
        <dbReference type="ARBA" id="ARBA00022737"/>
    </source>
</evidence>
<feature type="domain" description="EngA-type G" evidence="12">
    <location>
        <begin position="178"/>
        <end position="353"/>
    </location>
</feature>
<dbReference type="Pfam" id="PF01926">
    <property type="entry name" value="MMR_HSR1"/>
    <property type="match status" value="2"/>
</dbReference>
<feature type="binding site" evidence="9">
    <location>
        <begin position="120"/>
        <end position="123"/>
    </location>
    <ligand>
        <name>GTP</name>
        <dbReference type="ChEBI" id="CHEBI:37565"/>
        <label>1</label>
    </ligand>
</feature>
<dbReference type="InterPro" id="IPR031166">
    <property type="entry name" value="G_ENGA"/>
</dbReference>
<evidence type="ECO:0000256" key="6">
    <source>
        <dbReference type="ARBA" id="ARBA00023134"/>
    </source>
</evidence>
<dbReference type="PROSITE" id="PS51712">
    <property type="entry name" value="G_ENGA"/>
    <property type="match status" value="2"/>
</dbReference>
<dbReference type="InterPro" id="IPR027417">
    <property type="entry name" value="P-loop_NTPase"/>
</dbReference>
<dbReference type="SUPFAM" id="SSF52540">
    <property type="entry name" value="P-loop containing nucleoside triphosphate hydrolases"/>
    <property type="match status" value="2"/>
</dbReference>
<dbReference type="InterPro" id="IPR006073">
    <property type="entry name" value="GTP-bd"/>
</dbReference>
<name>A0A9D1PIA5_9FIRM</name>
<dbReference type="FunFam" id="3.40.50.300:FF:000040">
    <property type="entry name" value="GTPase Der"/>
    <property type="match status" value="1"/>
</dbReference>
<dbReference type="GO" id="GO:0016787">
    <property type="term" value="F:hydrolase activity"/>
    <property type="evidence" value="ECO:0007669"/>
    <property type="project" value="UniProtKB-KW"/>
</dbReference>
<dbReference type="FunFam" id="3.40.50.300:FF:000057">
    <property type="entry name" value="GTPase Der"/>
    <property type="match status" value="1"/>
</dbReference>
<dbReference type="FunFam" id="3.30.300.20:FF:000004">
    <property type="entry name" value="GTPase Der"/>
    <property type="match status" value="1"/>
</dbReference>
<dbReference type="InterPro" id="IPR015946">
    <property type="entry name" value="KH_dom-like_a/b"/>
</dbReference>
<feature type="binding site" evidence="9">
    <location>
        <begin position="184"/>
        <end position="191"/>
    </location>
    <ligand>
        <name>GTP</name>
        <dbReference type="ChEBI" id="CHEBI:37565"/>
        <label>2</label>
    </ligand>
</feature>
<dbReference type="PANTHER" id="PTHR43834:SF6">
    <property type="entry name" value="GTPASE DER"/>
    <property type="match status" value="1"/>
</dbReference>
<dbReference type="NCBIfam" id="TIGR03594">
    <property type="entry name" value="GTPase_EngA"/>
    <property type="match status" value="1"/>
</dbReference>
<reference evidence="13" key="2">
    <citation type="submission" date="2021-04" db="EMBL/GenBank/DDBJ databases">
        <authorList>
            <person name="Gilroy R."/>
        </authorList>
    </citation>
    <scope>NUCLEOTIDE SEQUENCE</scope>
    <source>
        <strain evidence="13">CHK193-4272</strain>
    </source>
</reference>
<evidence type="ECO:0000256" key="11">
    <source>
        <dbReference type="RuleBase" id="RU004481"/>
    </source>
</evidence>
<evidence type="ECO:0000256" key="7">
    <source>
        <dbReference type="ARBA" id="ARBA00032345"/>
    </source>
</evidence>
<evidence type="ECO:0000256" key="8">
    <source>
        <dbReference type="ARBA" id="ARBA00053470"/>
    </source>
</evidence>
<feature type="domain" description="EngA-type G" evidence="12">
    <location>
        <begin position="4"/>
        <end position="169"/>
    </location>
</feature>
<dbReference type="PRINTS" id="PR00326">
    <property type="entry name" value="GTP1OBG"/>
</dbReference>
<feature type="binding site" evidence="9">
    <location>
        <begin position="296"/>
        <end position="299"/>
    </location>
    <ligand>
        <name>GTP</name>
        <dbReference type="ChEBI" id="CHEBI:37565"/>
        <label>2</label>
    </ligand>
</feature>
<evidence type="ECO:0000256" key="1">
    <source>
        <dbReference type="ARBA" id="ARBA00008279"/>
    </source>
</evidence>
<comment type="similarity">
    <text evidence="1 9 10 11">Belongs to the TRAFAC class TrmE-Era-EngA-EngB-Septin-like GTPase superfamily. EngA (Der) GTPase family.</text>
</comment>
<dbReference type="Pfam" id="PF14714">
    <property type="entry name" value="KH_dom-like"/>
    <property type="match status" value="1"/>
</dbReference>
<dbReference type="GO" id="GO:0042254">
    <property type="term" value="P:ribosome biogenesis"/>
    <property type="evidence" value="ECO:0007669"/>
    <property type="project" value="UniProtKB-KW"/>
</dbReference>
<dbReference type="GO" id="GO:0005525">
    <property type="term" value="F:GTP binding"/>
    <property type="evidence" value="ECO:0007669"/>
    <property type="project" value="UniProtKB-UniRule"/>
</dbReference>
<proteinExistence type="inferred from homology"/>
<feature type="binding site" evidence="9">
    <location>
        <begin position="10"/>
        <end position="17"/>
    </location>
    <ligand>
        <name>GTP</name>
        <dbReference type="ChEBI" id="CHEBI:37565"/>
        <label>1</label>
    </ligand>
</feature>
<keyword evidence="6 9" id="KW-0342">GTP-binding</keyword>
<keyword evidence="13" id="KW-0378">Hydrolase</keyword>
<reference evidence="13" key="1">
    <citation type="journal article" date="2021" name="PeerJ">
        <title>Extensive microbial diversity within the chicken gut microbiome revealed by metagenomics and culture.</title>
        <authorList>
            <person name="Gilroy R."/>
            <person name="Ravi A."/>
            <person name="Getino M."/>
            <person name="Pursley I."/>
            <person name="Horton D.L."/>
            <person name="Alikhan N.F."/>
            <person name="Baker D."/>
            <person name="Gharbi K."/>
            <person name="Hall N."/>
            <person name="Watson M."/>
            <person name="Adriaenssens E.M."/>
            <person name="Foster-Nyarko E."/>
            <person name="Jarju S."/>
            <person name="Secka A."/>
            <person name="Antonio M."/>
            <person name="Oren A."/>
            <person name="Chaudhuri R.R."/>
            <person name="La Ragione R."/>
            <person name="Hildebrand F."/>
            <person name="Pallen M.J."/>
        </authorList>
    </citation>
    <scope>NUCLEOTIDE SEQUENCE</scope>
    <source>
        <strain evidence="13">CHK193-4272</strain>
    </source>
</reference>
<evidence type="ECO:0000256" key="2">
    <source>
        <dbReference type="ARBA" id="ARBA00020953"/>
    </source>
</evidence>
<protein>
    <recommendedName>
        <fullName evidence="2 9">GTPase Der</fullName>
    </recommendedName>
    <alternativeName>
        <fullName evidence="7 9">GTP-binding protein EngA</fullName>
    </alternativeName>
</protein>
<evidence type="ECO:0000256" key="3">
    <source>
        <dbReference type="ARBA" id="ARBA00022517"/>
    </source>
</evidence>
<dbReference type="AlphaFoldDB" id="A0A9D1PIA5"/>
<accession>A0A9D1PIA5</accession>
<dbReference type="PIRSF" id="PIRSF006485">
    <property type="entry name" value="GTP-binding_EngA"/>
    <property type="match status" value="1"/>
</dbReference>
<evidence type="ECO:0000256" key="9">
    <source>
        <dbReference type="HAMAP-Rule" id="MF_00195"/>
    </source>
</evidence>
<dbReference type="Proteomes" id="UP000886808">
    <property type="component" value="Unassembled WGS sequence"/>
</dbReference>
<evidence type="ECO:0000256" key="5">
    <source>
        <dbReference type="ARBA" id="ARBA00022741"/>
    </source>
</evidence>
<dbReference type="PANTHER" id="PTHR43834">
    <property type="entry name" value="GTPASE DER"/>
    <property type="match status" value="1"/>
</dbReference>
<gene>
    <name evidence="9 13" type="primary">der</name>
    <name evidence="13" type="ORF">H9746_07370</name>
</gene>
<evidence type="ECO:0000313" key="13">
    <source>
        <dbReference type="EMBL" id="HIV62643.1"/>
    </source>
</evidence>
<dbReference type="InterPro" id="IPR032859">
    <property type="entry name" value="KH_dom-like"/>
</dbReference>
<dbReference type="GO" id="GO:0043022">
    <property type="term" value="F:ribosome binding"/>
    <property type="evidence" value="ECO:0007669"/>
    <property type="project" value="TreeGrafter"/>
</dbReference>
<evidence type="ECO:0000259" key="12">
    <source>
        <dbReference type="PROSITE" id="PS51712"/>
    </source>
</evidence>
<dbReference type="Gene3D" id="3.40.50.300">
    <property type="entry name" value="P-loop containing nucleotide triphosphate hydrolases"/>
    <property type="match status" value="2"/>
</dbReference>
<feature type="binding site" evidence="9">
    <location>
        <begin position="57"/>
        <end position="61"/>
    </location>
    <ligand>
        <name>GTP</name>
        <dbReference type="ChEBI" id="CHEBI:37565"/>
        <label>1</label>
    </ligand>
</feature>